<keyword evidence="3 6" id="KW-0812">Transmembrane</keyword>
<evidence type="ECO:0000256" key="3">
    <source>
        <dbReference type="ARBA" id="ARBA00022692"/>
    </source>
</evidence>
<name>K8PA13_9BRAD</name>
<feature type="transmembrane region" description="Helical" evidence="6">
    <location>
        <begin position="213"/>
        <end position="232"/>
    </location>
</feature>
<reference evidence="7 8" key="1">
    <citation type="submission" date="2012-04" db="EMBL/GenBank/DDBJ databases">
        <title>The Genome Sequence of Afipia clevelandensis ATCC 49720.</title>
        <authorList>
            <consortium name="The Broad Institute Genome Sequencing Platform"/>
            <person name="Earl A."/>
            <person name="Ward D."/>
            <person name="Feldgarden M."/>
            <person name="Gevers D."/>
            <person name="Huys G."/>
            <person name="Walker B."/>
            <person name="Young S.K."/>
            <person name="Zeng Q."/>
            <person name="Gargeya S."/>
            <person name="Fitzgerald M."/>
            <person name="Haas B."/>
            <person name="Abouelleil A."/>
            <person name="Alvarado L."/>
            <person name="Arachchi H.M."/>
            <person name="Berlin A."/>
            <person name="Chapman S.B."/>
            <person name="Goldberg J."/>
            <person name="Griggs A."/>
            <person name="Gujja S."/>
            <person name="Hansen M."/>
            <person name="Howarth C."/>
            <person name="Imamovic A."/>
            <person name="Larimer J."/>
            <person name="McCowen C."/>
            <person name="Montmayeur A."/>
            <person name="Murphy C."/>
            <person name="Neiman D."/>
            <person name="Pearson M."/>
            <person name="Priest M."/>
            <person name="Roberts A."/>
            <person name="Saif S."/>
            <person name="Shea T."/>
            <person name="Sisk P."/>
            <person name="Sykes S."/>
            <person name="Wortman J."/>
            <person name="Nusbaum C."/>
            <person name="Birren B."/>
        </authorList>
    </citation>
    <scope>NUCLEOTIDE SEQUENCE [LARGE SCALE GENOMIC DNA]</scope>
    <source>
        <strain evidence="7 8">ATCC 49720</strain>
    </source>
</reference>
<comment type="subcellular location">
    <subcellularLocation>
        <location evidence="1">Membrane</location>
        <topology evidence="1">Multi-pass membrane protein</topology>
    </subcellularLocation>
</comment>
<sequence length="358" mass="38724">MRGSIEDRAFLILIVVVSLAFGWILTSFYGAILWGVVIAIMFAPLYRRLLRRIPQRPTLASLTMVVLVVMIVILPLTLIAASLTQQAAAVFAKVQSGELDFVKLFQQILNALPQWVTSLLDSFGVASLGGMQAKLSAALLKGSQQIATQALNIGQSTFEFIVNAAIMLYLLFFLFRDGSALSQQIKNAIPLRAELRDALLEKFTVVIRATVKGSILVAMAQGALGGVIFWILGINAPLLWAVLMAFLSLLPAVGAGLVWMPVALYLMATGSFIHGGILIAYGFLVIGLVDNVLRPMLVGKDTKLPDYVVLISTLGGIEAFGLNGFVIGPVIAAMFIAVWDIFSISRKEDRAEIREQSA</sequence>
<evidence type="ECO:0000313" key="8">
    <source>
        <dbReference type="Proteomes" id="UP000001095"/>
    </source>
</evidence>
<keyword evidence="8" id="KW-1185">Reference proteome</keyword>
<evidence type="ECO:0000256" key="1">
    <source>
        <dbReference type="ARBA" id="ARBA00004141"/>
    </source>
</evidence>
<proteinExistence type="inferred from homology"/>
<keyword evidence="5 6" id="KW-0472">Membrane</keyword>
<accession>K8PA13</accession>
<dbReference type="OrthoDB" id="106838at2"/>
<feature type="transmembrane region" description="Helical" evidence="6">
    <location>
        <begin position="59"/>
        <end position="81"/>
    </location>
</feature>
<comment type="similarity">
    <text evidence="2">Belongs to the autoinducer-2 exporter (AI-2E) (TC 2.A.86) family.</text>
</comment>
<feature type="transmembrane region" description="Helical" evidence="6">
    <location>
        <begin position="31"/>
        <end position="47"/>
    </location>
</feature>
<organism evidence="7 8">
    <name type="scientific">Afipia clevelandensis ATCC 49720</name>
    <dbReference type="NCBI Taxonomy" id="883079"/>
    <lineage>
        <taxon>Bacteria</taxon>
        <taxon>Pseudomonadati</taxon>
        <taxon>Pseudomonadota</taxon>
        <taxon>Alphaproteobacteria</taxon>
        <taxon>Hyphomicrobiales</taxon>
        <taxon>Nitrobacteraceae</taxon>
        <taxon>Afipia</taxon>
    </lineage>
</organism>
<dbReference type="GO" id="GO:0016020">
    <property type="term" value="C:membrane"/>
    <property type="evidence" value="ECO:0007669"/>
    <property type="project" value="UniProtKB-SubCell"/>
</dbReference>
<evidence type="ECO:0000256" key="5">
    <source>
        <dbReference type="ARBA" id="ARBA00023136"/>
    </source>
</evidence>
<dbReference type="PATRIC" id="fig|883079.3.peg.2513"/>
<gene>
    <name evidence="7" type="ORF">HMPREF9696_02465</name>
</gene>
<evidence type="ECO:0000256" key="4">
    <source>
        <dbReference type="ARBA" id="ARBA00022989"/>
    </source>
</evidence>
<dbReference type="PANTHER" id="PTHR21716:SF4">
    <property type="entry name" value="TRANSMEMBRANE PROTEIN 245"/>
    <property type="match status" value="1"/>
</dbReference>
<feature type="transmembrane region" description="Helical" evidence="6">
    <location>
        <begin position="309"/>
        <end position="342"/>
    </location>
</feature>
<evidence type="ECO:0000313" key="7">
    <source>
        <dbReference type="EMBL" id="EKS35193.1"/>
    </source>
</evidence>
<evidence type="ECO:0008006" key="9">
    <source>
        <dbReference type="Google" id="ProtNLM"/>
    </source>
</evidence>
<dbReference type="HOGENOM" id="CLU_041771_2_2_5"/>
<evidence type="ECO:0000256" key="2">
    <source>
        <dbReference type="ARBA" id="ARBA00009773"/>
    </source>
</evidence>
<dbReference type="Proteomes" id="UP000001095">
    <property type="component" value="Unassembled WGS sequence"/>
</dbReference>
<feature type="transmembrane region" description="Helical" evidence="6">
    <location>
        <begin position="9"/>
        <end position="25"/>
    </location>
</feature>
<feature type="transmembrane region" description="Helical" evidence="6">
    <location>
        <begin position="272"/>
        <end position="289"/>
    </location>
</feature>
<feature type="transmembrane region" description="Helical" evidence="6">
    <location>
        <begin position="157"/>
        <end position="175"/>
    </location>
</feature>
<protein>
    <recommendedName>
        <fullName evidence="9">AI-2E family transporter</fullName>
    </recommendedName>
</protein>
<dbReference type="AlphaFoldDB" id="K8PA13"/>
<dbReference type="Pfam" id="PF01594">
    <property type="entry name" value="AI-2E_transport"/>
    <property type="match status" value="1"/>
</dbReference>
<evidence type="ECO:0000256" key="6">
    <source>
        <dbReference type="SAM" id="Phobius"/>
    </source>
</evidence>
<comment type="caution">
    <text evidence="7">The sequence shown here is derived from an EMBL/GenBank/DDBJ whole genome shotgun (WGS) entry which is preliminary data.</text>
</comment>
<dbReference type="PANTHER" id="PTHR21716">
    <property type="entry name" value="TRANSMEMBRANE PROTEIN"/>
    <property type="match status" value="1"/>
</dbReference>
<dbReference type="RefSeq" id="WP_002713331.1">
    <property type="nucleotide sequence ID" value="NZ_KB375281.1"/>
</dbReference>
<dbReference type="EMBL" id="AGWY01000011">
    <property type="protein sequence ID" value="EKS35193.1"/>
    <property type="molecule type" value="Genomic_DNA"/>
</dbReference>
<dbReference type="InterPro" id="IPR002549">
    <property type="entry name" value="AI-2E-like"/>
</dbReference>
<feature type="transmembrane region" description="Helical" evidence="6">
    <location>
        <begin position="238"/>
        <end position="260"/>
    </location>
</feature>
<keyword evidence="4 6" id="KW-1133">Transmembrane helix</keyword>